<keyword evidence="2" id="KW-1185">Reference proteome</keyword>
<name>A0ABX8N8E6_9PSED</name>
<protein>
    <submittedName>
        <fullName evidence="1">Uncharacterized protein</fullName>
    </submittedName>
</protein>
<dbReference type="EMBL" id="CP077076">
    <property type="protein sequence ID" value="QXH52581.1"/>
    <property type="molecule type" value="Genomic_DNA"/>
</dbReference>
<organism evidence="1 2">
    <name type="scientific">Pseudomonas fakonensis</name>
    <dbReference type="NCBI Taxonomy" id="2842355"/>
    <lineage>
        <taxon>Bacteria</taxon>
        <taxon>Pseudomonadati</taxon>
        <taxon>Pseudomonadota</taxon>
        <taxon>Gammaproteobacteria</taxon>
        <taxon>Pseudomonadales</taxon>
        <taxon>Pseudomonadaceae</taxon>
        <taxon>Pseudomonas</taxon>
    </lineage>
</organism>
<sequence>MAHNARCWQSACPLRARAGGMSQGVSVKIRIMAVLASSLLLAQWAHAQDISTLYQDYQDKGRSTLSMDELNKPVRFDAVALGVSSSLNGTPVLAAGNDDGYELARLIGADQAQVALMKGMRTGQKIAAECVLQFTSGSDFLAFNQCTFN</sequence>
<proteinExistence type="predicted"/>
<evidence type="ECO:0000313" key="2">
    <source>
        <dbReference type="Proteomes" id="UP001046350"/>
    </source>
</evidence>
<gene>
    <name evidence="1" type="ORF">KSS94_05475</name>
</gene>
<evidence type="ECO:0000313" key="1">
    <source>
        <dbReference type="EMBL" id="QXH52581.1"/>
    </source>
</evidence>
<accession>A0ABX8N8E6</accession>
<dbReference type="Proteomes" id="UP001046350">
    <property type="component" value="Chromosome"/>
</dbReference>
<reference evidence="1" key="1">
    <citation type="journal article" date="2021" name="Microorganisms">
        <title>The Ever-Expanding Pseudomonas Genus: Description of 43 New Species and Partition of the Pseudomonas putida Group.</title>
        <authorList>
            <person name="Girard L."/>
            <person name="Lood C."/>
            <person name="Hofte M."/>
            <person name="Vandamme P."/>
            <person name="Rokni-Zadeh H."/>
            <person name="van Noort V."/>
            <person name="Lavigne R."/>
            <person name="De Mot R."/>
        </authorList>
    </citation>
    <scope>NUCLEOTIDE SEQUENCE</scope>
    <source>
        <strain evidence="1">COW40</strain>
    </source>
</reference>